<dbReference type="InterPro" id="IPR036259">
    <property type="entry name" value="MFS_trans_sf"/>
</dbReference>
<feature type="transmembrane region" description="Helical" evidence="4">
    <location>
        <begin position="49"/>
        <end position="70"/>
    </location>
</feature>
<sequence length="385" mass="42736">MTKSALNSRKMYIFLLILTIATAIGFQGWRTLLNNFAIDVAGLNGGEFGLIGSIREIPGFLALFVIYFLFLIKEHRLAALSVILMGVGVAITGFMPSFMGIAFTTIIMSFGFHYYETLNQSLTLQYFGYSEAPIVMARLRSLGAATNICVGVAIFAVSGLFDYKEMFIAAGACAILGGIYCSFQDPSSKEIPLQHKKMILKSRYWLFYALTFMAGARRQIFVAFAVFLLVKKFGYSIQDITILFVVNNVINYFLNPLIAKAVNKYGERKVLSLEYASLVLIFTAYAFIESPLIGGILYILDNIFFNFAMGIRTFFQKIADKKDIAPSMAVGFTINHIAAVAIPVLAGIAWMQDYRIVFLGAAALSAVSLILVQFIDHELKMKMNL</sequence>
<dbReference type="EMBL" id="FNGA01000001">
    <property type="protein sequence ID" value="SDK58867.1"/>
    <property type="molecule type" value="Genomic_DNA"/>
</dbReference>
<evidence type="ECO:0000313" key="5">
    <source>
        <dbReference type="EMBL" id="SDK58867.1"/>
    </source>
</evidence>
<dbReference type="PANTHER" id="PTHR23526">
    <property type="entry name" value="INTEGRAL MEMBRANE TRANSPORT PROTEIN-RELATED"/>
    <property type="match status" value="1"/>
</dbReference>
<feature type="transmembrane region" description="Helical" evidence="4">
    <location>
        <begin position="77"/>
        <end position="95"/>
    </location>
</feature>
<feature type="transmembrane region" description="Helical" evidence="4">
    <location>
        <begin position="356"/>
        <end position="375"/>
    </location>
</feature>
<evidence type="ECO:0000256" key="1">
    <source>
        <dbReference type="ARBA" id="ARBA00022692"/>
    </source>
</evidence>
<dbReference type="InterPro" id="IPR052528">
    <property type="entry name" value="Sugar_transport-like"/>
</dbReference>
<feature type="transmembrane region" description="Helical" evidence="4">
    <location>
        <begin position="240"/>
        <end position="258"/>
    </location>
</feature>
<feature type="transmembrane region" description="Helical" evidence="4">
    <location>
        <begin position="204"/>
        <end position="228"/>
    </location>
</feature>
<dbReference type="InterPro" id="IPR011701">
    <property type="entry name" value="MFS"/>
</dbReference>
<organism evidence="5 6">
    <name type="scientific">Maridesulfovibrio ferrireducens</name>
    <dbReference type="NCBI Taxonomy" id="246191"/>
    <lineage>
        <taxon>Bacteria</taxon>
        <taxon>Pseudomonadati</taxon>
        <taxon>Thermodesulfobacteriota</taxon>
        <taxon>Desulfovibrionia</taxon>
        <taxon>Desulfovibrionales</taxon>
        <taxon>Desulfovibrionaceae</taxon>
        <taxon>Maridesulfovibrio</taxon>
    </lineage>
</organism>
<evidence type="ECO:0000256" key="2">
    <source>
        <dbReference type="ARBA" id="ARBA00022989"/>
    </source>
</evidence>
<accession>A0A1G9D4T2</accession>
<keyword evidence="1 4" id="KW-0812">Transmembrane</keyword>
<feature type="transmembrane region" description="Helical" evidence="4">
    <location>
        <begin position="166"/>
        <end position="183"/>
    </location>
</feature>
<feature type="transmembrane region" description="Helical" evidence="4">
    <location>
        <begin position="12"/>
        <end position="29"/>
    </location>
</feature>
<keyword evidence="2 4" id="KW-1133">Transmembrane helix</keyword>
<feature type="transmembrane region" description="Helical" evidence="4">
    <location>
        <begin position="139"/>
        <end position="160"/>
    </location>
</feature>
<feature type="transmembrane region" description="Helical" evidence="4">
    <location>
        <begin position="101"/>
        <end position="118"/>
    </location>
</feature>
<dbReference type="AlphaFoldDB" id="A0A1G9D4T2"/>
<proteinExistence type="predicted"/>
<dbReference type="Gene3D" id="1.20.1250.20">
    <property type="entry name" value="MFS general substrate transporter like domains"/>
    <property type="match status" value="2"/>
</dbReference>
<protein>
    <submittedName>
        <fullName evidence="5">Major Facilitator Superfamily protein</fullName>
    </submittedName>
</protein>
<dbReference type="Pfam" id="PF07690">
    <property type="entry name" value="MFS_1"/>
    <property type="match status" value="1"/>
</dbReference>
<evidence type="ECO:0000313" key="6">
    <source>
        <dbReference type="Proteomes" id="UP000199053"/>
    </source>
</evidence>
<dbReference type="Proteomes" id="UP000199053">
    <property type="component" value="Unassembled WGS sequence"/>
</dbReference>
<reference evidence="6" key="1">
    <citation type="submission" date="2016-10" db="EMBL/GenBank/DDBJ databases">
        <authorList>
            <person name="Varghese N."/>
            <person name="Submissions S."/>
        </authorList>
    </citation>
    <scope>NUCLEOTIDE SEQUENCE [LARGE SCALE GENOMIC DNA]</scope>
    <source>
        <strain evidence="6">DSM 16995</strain>
    </source>
</reference>
<dbReference type="STRING" id="246191.SAMN05660337_0908"/>
<dbReference type="PANTHER" id="PTHR23526:SF4">
    <property type="entry name" value="INTEGRAL MEMBRANE TRANSPORT PROTEIN"/>
    <property type="match status" value="1"/>
</dbReference>
<evidence type="ECO:0000256" key="3">
    <source>
        <dbReference type="ARBA" id="ARBA00023136"/>
    </source>
</evidence>
<feature type="transmembrane region" description="Helical" evidence="4">
    <location>
        <begin position="327"/>
        <end position="350"/>
    </location>
</feature>
<name>A0A1G9D4T2_9BACT</name>
<dbReference type="SUPFAM" id="SSF103473">
    <property type="entry name" value="MFS general substrate transporter"/>
    <property type="match status" value="1"/>
</dbReference>
<keyword evidence="6" id="KW-1185">Reference proteome</keyword>
<dbReference type="GO" id="GO:0022857">
    <property type="term" value="F:transmembrane transporter activity"/>
    <property type="evidence" value="ECO:0007669"/>
    <property type="project" value="InterPro"/>
</dbReference>
<evidence type="ECO:0000256" key="4">
    <source>
        <dbReference type="SAM" id="Phobius"/>
    </source>
</evidence>
<keyword evidence="3 4" id="KW-0472">Membrane</keyword>
<gene>
    <name evidence="5" type="ORF">SAMN05660337_0908</name>
</gene>